<protein>
    <recommendedName>
        <fullName evidence="3">Glycosyltransferase</fullName>
    </recommendedName>
</protein>
<evidence type="ECO:0000313" key="2">
    <source>
        <dbReference type="Proteomes" id="UP000186868"/>
    </source>
</evidence>
<proteinExistence type="predicted"/>
<dbReference type="Proteomes" id="UP000186868">
    <property type="component" value="Unassembled WGS sequence"/>
</dbReference>
<dbReference type="RefSeq" id="WP_073601248.1">
    <property type="nucleotide sequence ID" value="NZ_MRCB01000034.1"/>
</dbReference>
<comment type="caution">
    <text evidence="1">The sequence shown here is derived from an EMBL/GenBank/DDBJ whole genome shotgun (WGS) entry which is preliminary data.</text>
</comment>
<organism evidence="1 2">
    <name type="scientific">Hydrococcus rivularis NIES-593</name>
    <dbReference type="NCBI Taxonomy" id="1921803"/>
    <lineage>
        <taxon>Bacteria</taxon>
        <taxon>Bacillati</taxon>
        <taxon>Cyanobacteriota</taxon>
        <taxon>Cyanophyceae</taxon>
        <taxon>Pleurocapsales</taxon>
        <taxon>Hydrococcaceae</taxon>
        <taxon>Hydrococcus</taxon>
    </lineage>
</organism>
<name>A0A1U7H982_9CYAN</name>
<dbReference type="STRING" id="1921803.NIES593_19920"/>
<dbReference type="Gene3D" id="3.90.550.10">
    <property type="entry name" value="Spore Coat Polysaccharide Biosynthesis Protein SpsA, Chain A"/>
    <property type="match status" value="1"/>
</dbReference>
<dbReference type="SUPFAM" id="SSF53448">
    <property type="entry name" value="Nucleotide-diphospho-sugar transferases"/>
    <property type="match status" value="1"/>
</dbReference>
<dbReference type="EMBL" id="MRCB01000034">
    <property type="protein sequence ID" value="OKH20157.1"/>
    <property type="molecule type" value="Genomic_DNA"/>
</dbReference>
<sequence>MTERAAILIVNGGKDPKQGKWIELCINKILEHTKWSNYHIYVWNNNLEDTAVVNFLKSIPLVTLIQANPGESLAHVHAVPLQRLYELALQNRPKYIVAMDSDAHPIQDGWLTKLISSLDKEVVLAGVWRDELKKAITPYIHASCLCTTVDFIESNNLRLDFIAPNTKTEIHDTLSVLTEKAKELNLKMFKLCRSNKNNFHRLMGGIYGDLIYHHGAGSRVNISFWDEAHNESNVEKNKQLVEIATNLVFTHYFEYIQWLQGHNQEKNFEAMMLELKKLERRQFKPQNTIQFSWKLFERSLKKLKKILINKK</sequence>
<gene>
    <name evidence="1" type="ORF">NIES593_19920</name>
</gene>
<dbReference type="AlphaFoldDB" id="A0A1U7H982"/>
<evidence type="ECO:0008006" key="3">
    <source>
        <dbReference type="Google" id="ProtNLM"/>
    </source>
</evidence>
<reference evidence="1 2" key="1">
    <citation type="submission" date="2016-11" db="EMBL/GenBank/DDBJ databases">
        <title>Draft Genome Sequences of Nine Cyanobacterial Strains from Diverse Habitats.</title>
        <authorList>
            <person name="Zhu T."/>
            <person name="Hou S."/>
            <person name="Lu X."/>
            <person name="Hess W.R."/>
        </authorList>
    </citation>
    <scope>NUCLEOTIDE SEQUENCE [LARGE SCALE GENOMIC DNA]</scope>
    <source>
        <strain evidence="1 2">NIES-593</strain>
    </source>
</reference>
<accession>A0A1U7H982</accession>
<dbReference type="OrthoDB" id="149632at2"/>
<dbReference type="InterPro" id="IPR029044">
    <property type="entry name" value="Nucleotide-diphossugar_trans"/>
</dbReference>
<evidence type="ECO:0000313" key="1">
    <source>
        <dbReference type="EMBL" id="OKH20157.1"/>
    </source>
</evidence>
<keyword evidence="2" id="KW-1185">Reference proteome</keyword>